<organism evidence="2 3">
    <name type="scientific">Rhizophagus irregularis (strain DAOM 181602 / DAOM 197198 / MUCL 43194)</name>
    <name type="common">Arbuscular mycorrhizal fungus</name>
    <name type="synonym">Glomus intraradices</name>
    <dbReference type="NCBI Taxonomy" id="747089"/>
    <lineage>
        <taxon>Eukaryota</taxon>
        <taxon>Fungi</taxon>
        <taxon>Fungi incertae sedis</taxon>
        <taxon>Mucoromycota</taxon>
        <taxon>Glomeromycotina</taxon>
        <taxon>Glomeromycetes</taxon>
        <taxon>Glomerales</taxon>
        <taxon>Glomeraceae</taxon>
        <taxon>Rhizophagus</taxon>
    </lineage>
</organism>
<comment type="caution">
    <text evidence="2">The sequence shown here is derived from an EMBL/GenBank/DDBJ whole genome shotgun (WGS) entry which is preliminary data.</text>
</comment>
<reference evidence="2 3" key="2">
    <citation type="journal article" date="2018" name="New Phytol.">
        <title>High intraspecific genome diversity in the model arbuscular mycorrhizal symbiont Rhizophagus irregularis.</title>
        <authorList>
            <person name="Chen E.C.H."/>
            <person name="Morin E."/>
            <person name="Beaudet D."/>
            <person name="Noel J."/>
            <person name="Yildirir G."/>
            <person name="Ndikumana S."/>
            <person name="Charron P."/>
            <person name="St-Onge C."/>
            <person name="Giorgi J."/>
            <person name="Kruger M."/>
            <person name="Marton T."/>
            <person name="Ropars J."/>
            <person name="Grigoriev I.V."/>
            <person name="Hainaut M."/>
            <person name="Henrissat B."/>
            <person name="Roux C."/>
            <person name="Martin F."/>
            <person name="Corradi N."/>
        </authorList>
    </citation>
    <scope>NUCLEOTIDE SEQUENCE [LARGE SCALE GENOMIC DNA]</scope>
    <source>
        <strain evidence="2 3">DAOM 197198</strain>
    </source>
</reference>
<keyword evidence="1" id="KW-0812">Transmembrane</keyword>
<protein>
    <submittedName>
        <fullName evidence="2">Uncharacterized protein</fullName>
    </submittedName>
</protein>
<evidence type="ECO:0000313" key="2">
    <source>
        <dbReference type="EMBL" id="POG74549.1"/>
    </source>
</evidence>
<gene>
    <name evidence="2" type="ORF">GLOIN_2v1574866</name>
</gene>
<dbReference type="EMBL" id="AUPC02000070">
    <property type="protein sequence ID" value="POG74549.1"/>
    <property type="molecule type" value="Genomic_DNA"/>
</dbReference>
<keyword evidence="1" id="KW-0472">Membrane</keyword>
<dbReference type="Proteomes" id="UP000018888">
    <property type="component" value="Unassembled WGS sequence"/>
</dbReference>
<evidence type="ECO:0000313" key="3">
    <source>
        <dbReference type="Proteomes" id="UP000018888"/>
    </source>
</evidence>
<proteinExistence type="predicted"/>
<feature type="transmembrane region" description="Helical" evidence="1">
    <location>
        <begin position="21"/>
        <end position="39"/>
    </location>
</feature>
<reference evidence="2 3" key="1">
    <citation type="journal article" date="2013" name="Proc. Natl. Acad. Sci. U.S.A.">
        <title>Genome of an arbuscular mycorrhizal fungus provides insight into the oldest plant symbiosis.</title>
        <authorList>
            <person name="Tisserant E."/>
            <person name="Malbreil M."/>
            <person name="Kuo A."/>
            <person name="Kohler A."/>
            <person name="Symeonidi A."/>
            <person name="Balestrini R."/>
            <person name="Charron P."/>
            <person name="Duensing N."/>
            <person name="Frei Dit Frey N."/>
            <person name="Gianinazzi-Pearson V."/>
            <person name="Gilbert L.B."/>
            <person name="Handa Y."/>
            <person name="Herr J.R."/>
            <person name="Hijri M."/>
            <person name="Koul R."/>
            <person name="Kawaguchi M."/>
            <person name="Krajinski F."/>
            <person name="Lammers P.J."/>
            <person name="Masclaux F.G."/>
            <person name="Murat C."/>
            <person name="Morin E."/>
            <person name="Ndikumana S."/>
            <person name="Pagni M."/>
            <person name="Petitpierre D."/>
            <person name="Requena N."/>
            <person name="Rosikiewicz P."/>
            <person name="Riley R."/>
            <person name="Saito K."/>
            <person name="San Clemente H."/>
            <person name="Shapiro H."/>
            <person name="van Tuinen D."/>
            <person name="Becard G."/>
            <person name="Bonfante P."/>
            <person name="Paszkowski U."/>
            <person name="Shachar-Hill Y.Y."/>
            <person name="Tuskan G.A."/>
            <person name="Young P.W."/>
            <person name="Sanders I.R."/>
            <person name="Henrissat B."/>
            <person name="Rensing S.A."/>
            <person name="Grigoriev I.V."/>
            <person name="Corradi N."/>
            <person name="Roux C."/>
            <person name="Martin F."/>
        </authorList>
    </citation>
    <scope>NUCLEOTIDE SEQUENCE [LARGE SCALE GENOMIC DNA]</scope>
    <source>
        <strain evidence="2 3">DAOM 197198</strain>
    </source>
</reference>
<sequence length="52" mass="6561">MRNSKGLFKRLSSKDYFKKYFYLRVSSFVCNCIFIFYFHSNNKLRHRDNKRR</sequence>
<keyword evidence="1" id="KW-1133">Transmembrane helix</keyword>
<name>A0A2P4QA78_RHIID</name>
<keyword evidence="3" id="KW-1185">Reference proteome</keyword>
<dbReference type="AlphaFoldDB" id="A0A2P4QA78"/>
<evidence type="ECO:0000256" key="1">
    <source>
        <dbReference type="SAM" id="Phobius"/>
    </source>
</evidence>
<accession>A0A2P4QA78</accession>